<keyword evidence="4" id="KW-1185">Reference proteome</keyword>
<proteinExistence type="predicted"/>
<dbReference type="PATRIC" id="fig|665952.3.peg.1864"/>
<evidence type="ECO:0000313" key="3">
    <source>
        <dbReference type="EMBL" id="EHL78054.1"/>
    </source>
</evidence>
<dbReference type="Proteomes" id="UP000011747">
    <property type="component" value="Unassembled WGS sequence"/>
</dbReference>
<feature type="transmembrane region" description="Helical" evidence="1">
    <location>
        <begin position="71"/>
        <end position="91"/>
    </location>
</feature>
<dbReference type="InterPro" id="IPR025508">
    <property type="entry name" value="DUF4395"/>
</dbReference>
<feature type="transmembrane region" description="Helical" evidence="1">
    <location>
        <begin position="97"/>
        <end position="122"/>
    </location>
</feature>
<name>G9QLD8_9BACI</name>
<keyword evidence="1" id="KW-0812">Transmembrane</keyword>
<organism evidence="3 4">
    <name type="scientific">Bacillus smithii 7_3_47FAA</name>
    <dbReference type="NCBI Taxonomy" id="665952"/>
    <lineage>
        <taxon>Bacteria</taxon>
        <taxon>Bacillati</taxon>
        <taxon>Bacillota</taxon>
        <taxon>Bacilli</taxon>
        <taxon>Bacillales</taxon>
        <taxon>Bacillaceae</taxon>
        <taxon>Bacillus</taxon>
    </lineage>
</organism>
<dbReference type="Pfam" id="PF14340">
    <property type="entry name" value="DUF4395"/>
    <property type="match status" value="1"/>
</dbReference>
<evidence type="ECO:0000259" key="2">
    <source>
        <dbReference type="Pfam" id="PF14340"/>
    </source>
</evidence>
<keyword evidence="1" id="KW-1133">Transmembrane helix</keyword>
<sequence length="135" mass="15775">MSIPKPLVQINQTFIVVTGLLGIFFHMWLLLPFLIGVYTLATKQNPIIVFCKRFLSKPLNQYPQEDKDQQIFNQWIATICLGLSLLFYYLHWDVAGYVFNIMVVLAAGIALMGFCIGCFIRYQYMMWKHRRASRT</sequence>
<dbReference type="PIRSF" id="PIRSF030042">
    <property type="entry name" value="UCP030042"/>
    <property type="match status" value="1"/>
</dbReference>
<reference evidence="3 4" key="1">
    <citation type="submission" date="2011-09" db="EMBL/GenBank/DDBJ databases">
        <title>The Genome Sequence of Bacillus smithii 7_3_47FAA.</title>
        <authorList>
            <consortium name="The Broad Institute Genome Sequencing Platform"/>
            <person name="Earl A."/>
            <person name="Ward D."/>
            <person name="Feldgarden M."/>
            <person name="Gevers D."/>
            <person name="Daigneault M."/>
            <person name="Strauss J."/>
            <person name="Allen-Vercoe E."/>
            <person name="Young S.K."/>
            <person name="Zeng Q."/>
            <person name="Gargeya S."/>
            <person name="Fitzgerald M."/>
            <person name="Haas B."/>
            <person name="Abouelleil A."/>
            <person name="Alvarado L."/>
            <person name="Arachchi H.M."/>
            <person name="Berlin A."/>
            <person name="Brown A."/>
            <person name="Chapman S.B."/>
            <person name="Chen Z."/>
            <person name="Dunbar C."/>
            <person name="Freedman E."/>
            <person name="Gearin G."/>
            <person name="Goldberg J."/>
            <person name="Griggs A."/>
            <person name="Gujja S."/>
            <person name="Heiman D."/>
            <person name="Howarth C."/>
            <person name="Larson L."/>
            <person name="Lui A."/>
            <person name="MacDonald P.J.P."/>
            <person name="Montmayeur A."/>
            <person name="Murphy C."/>
            <person name="Neiman D."/>
            <person name="Pearson M."/>
            <person name="Priest M."/>
            <person name="Roberts A."/>
            <person name="Saif S."/>
            <person name="Shea T."/>
            <person name="Shenoy N."/>
            <person name="Sisk P."/>
            <person name="Stolte C."/>
            <person name="Sykes S."/>
            <person name="Wortman J."/>
            <person name="Nusbaum C."/>
            <person name="Birren B."/>
        </authorList>
    </citation>
    <scope>NUCLEOTIDE SEQUENCE [LARGE SCALE GENOMIC DNA]</scope>
    <source>
        <strain evidence="3 4">7_3_47FAA</strain>
    </source>
</reference>
<dbReference type="InterPro" id="IPR016942">
    <property type="entry name" value="UCP030042"/>
</dbReference>
<evidence type="ECO:0000256" key="1">
    <source>
        <dbReference type="SAM" id="Phobius"/>
    </source>
</evidence>
<dbReference type="RefSeq" id="WP_003354179.1">
    <property type="nucleotide sequence ID" value="NZ_JH414753.1"/>
</dbReference>
<accession>G9QLD8</accession>
<dbReference type="AlphaFoldDB" id="G9QLD8"/>
<evidence type="ECO:0000313" key="4">
    <source>
        <dbReference type="Proteomes" id="UP000011747"/>
    </source>
</evidence>
<feature type="transmembrane region" description="Helical" evidence="1">
    <location>
        <begin position="14"/>
        <end position="40"/>
    </location>
</feature>
<dbReference type="HOGENOM" id="CLU_148540_0_0_9"/>
<keyword evidence="1" id="KW-0472">Membrane</keyword>
<protein>
    <recommendedName>
        <fullName evidence="2">DUF4395 domain-containing protein</fullName>
    </recommendedName>
</protein>
<comment type="caution">
    <text evidence="3">The sequence shown here is derived from an EMBL/GenBank/DDBJ whole genome shotgun (WGS) entry which is preliminary data.</text>
</comment>
<feature type="domain" description="DUF4395" evidence="2">
    <location>
        <begin position="3"/>
        <end position="125"/>
    </location>
</feature>
<dbReference type="EMBL" id="ACWF01000098">
    <property type="protein sequence ID" value="EHL78054.1"/>
    <property type="molecule type" value="Genomic_DNA"/>
</dbReference>
<gene>
    <name evidence="3" type="ORF">HMPREF1015_02948</name>
</gene>